<keyword evidence="1" id="KW-1185">Reference proteome</keyword>
<proteinExistence type="predicted"/>
<dbReference type="Proteomes" id="UP000694941">
    <property type="component" value="Unplaced"/>
</dbReference>
<protein>
    <submittedName>
        <fullName evidence="2">Uncharacterized protein LOC106468253 isoform X1</fullName>
    </submittedName>
</protein>
<dbReference type="RefSeq" id="XP_013784125.2">
    <property type="nucleotide sequence ID" value="XM_013928671.2"/>
</dbReference>
<evidence type="ECO:0000313" key="1">
    <source>
        <dbReference type="Proteomes" id="UP000694941"/>
    </source>
</evidence>
<accession>A0ABM1BL17</accession>
<sequence length="850" mass="96632">MKPDKCFRAKQLSKSDVFKSHTSIPIIEISSDDCESPDKLNKCKNGSFKVQSETCAGESSFNFVCSSKSRYQTQKVICHSRQKNNCVSKSTPKKLTSNELVSFNESGAKLNEKQGQEYLQLNCSKMMRYESILRKQQTKEYQYICTPNDFGVNSLPSNHEFNNFFNNLEKRFCSITKTVGSKKKCGSLDECSSKRYATTPLSLTFNGESDSSRETLSQITETSKKMADDLLVYEFHNDHKTVSDACSGDTISSFIKLLKNNKSNSGESICDGDSSRVISGNKDCVKDKKAASDGSLDMSRCALVCASVDKPQGLTTSEFVENQKLEEPLTCVHTSINELVIHTNTGMCKQSVGSLKNKPGFSRMKSIIKELDFKLINKKKLIEKVDMQNKVDVTPNTKGLVETKSSLKKIPLQVFWISQSTAQEHESLPVPQISRPIDMPVIFSDVSPSTWNTQREKKCLFEKKHISVIEACLEEGPEYLHVALQSIRDFTTTTRKPPPALTERLLHKLMKVQTTRDAVEIYITLLHIHRYHNIIKEISWWTYIELALGELKKTFYKIESTSSYIAFYACSLLLKFVVHVLHSEVIGHHLVHNVFTFSQYTVYKLLSPDVPTSQVKTVVSWLEKAIAWEKILISCRTCKLNVKAMDIPSDRALFLLQKLLALAVLVSKVPSIAVQSLACPLQLLFQRLETWSDKWLFMCSIQSDFLRLSLSEMILKKHFKPLSDISPLANIYQHLPLSCSKILHYYFYFTPNNYEENPQTPSSSSPFVELVWLLTWLLKSYIDTVAGQQKLPFHRKVHVREIGTLSDKDKKCLQCIDDCVDKLELRIYNMISSPDIEDALLNLRLCGMNI</sequence>
<name>A0ABM1BL17_LIMPO</name>
<dbReference type="GeneID" id="106468253"/>
<evidence type="ECO:0000313" key="2">
    <source>
        <dbReference type="RefSeq" id="XP_013784125.2"/>
    </source>
</evidence>
<reference evidence="2" key="1">
    <citation type="submission" date="2025-08" db="UniProtKB">
        <authorList>
            <consortium name="RefSeq"/>
        </authorList>
    </citation>
    <scope>IDENTIFICATION</scope>
    <source>
        <tissue evidence="2">Muscle</tissue>
    </source>
</reference>
<gene>
    <name evidence="2" type="primary">LOC106468253</name>
</gene>
<organism evidence="1 2">
    <name type="scientific">Limulus polyphemus</name>
    <name type="common">Atlantic horseshoe crab</name>
    <dbReference type="NCBI Taxonomy" id="6850"/>
    <lineage>
        <taxon>Eukaryota</taxon>
        <taxon>Metazoa</taxon>
        <taxon>Ecdysozoa</taxon>
        <taxon>Arthropoda</taxon>
        <taxon>Chelicerata</taxon>
        <taxon>Merostomata</taxon>
        <taxon>Xiphosura</taxon>
        <taxon>Limulidae</taxon>
        <taxon>Limulus</taxon>
    </lineage>
</organism>